<name>A0AAW7JIR9_9BACT</name>
<comment type="caution">
    <text evidence="5">The sequence shown here is derived from an EMBL/GenBank/DDBJ whole genome shotgun (WGS) entry which is preliminary data.</text>
</comment>
<dbReference type="Proteomes" id="UP001167831">
    <property type="component" value="Unassembled WGS sequence"/>
</dbReference>
<keyword evidence="6" id="KW-1185">Reference proteome</keyword>
<reference evidence="5" key="2">
    <citation type="submission" date="2023-08" db="EMBL/GenBank/DDBJ databases">
        <title>Identification and characterization of horizontal gene transfer across gut microbiota members of farm animals based on homology search.</title>
        <authorList>
            <person name="Schwarzerova J."/>
            <person name="Nykrynova M."/>
            <person name="Jureckova K."/>
            <person name="Cejkova D."/>
            <person name="Rychlik I."/>
        </authorList>
    </citation>
    <scope>NUCLEOTIDE SEQUENCE</scope>
    <source>
        <strain evidence="5">ET15</strain>
        <strain evidence="4">ET37</strain>
    </source>
</reference>
<reference evidence="5" key="1">
    <citation type="submission" date="2023-06" db="EMBL/GenBank/DDBJ databases">
        <authorList>
            <person name="Zeman M."/>
            <person name="Kubasova T."/>
            <person name="Jahodarova E."/>
            <person name="Nykrynova M."/>
            <person name="Rychlik I."/>
        </authorList>
    </citation>
    <scope>NUCLEOTIDE SEQUENCE</scope>
    <source>
        <strain evidence="5">ET15</strain>
        <strain evidence="4">ET37</strain>
    </source>
</reference>
<keyword evidence="2" id="KW-0175">Coiled coil</keyword>
<evidence type="ECO:0000256" key="1">
    <source>
        <dbReference type="ARBA" id="ARBA00007613"/>
    </source>
</evidence>
<dbReference type="EMBL" id="JAUEIF010000004">
    <property type="protein sequence ID" value="MDN0025125.1"/>
    <property type="molecule type" value="Genomic_DNA"/>
</dbReference>
<dbReference type="Pfam" id="PF02321">
    <property type="entry name" value="OEP"/>
    <property type="match status" value="1"/>
</dbReference>
<sequence>MKTVIMVAAALAFGVNAGAQGIDEILRSVERNNKELKALGEQGRADALDIEAQNNLEDPSVEYSPFFAKGVSGIATSELVVKQGFDFPTLYAARSKSGKLQKEVVNLGYQTSRCNILLSAKQLCLDLILLNQERDLLEKRRKNADELLAMYETRMKNGDATVLEVNKVKMDRMNVQTEVTQNEVAHQTALQSLLALNGNMPLEFDMRQYPSSEAVVDYEALYDRAVASELTLRSARAEVQASAQNVKVNRQNWLPKLEVGYRRNTDGSDASNGFMVGASFPLFSGRNRLKSAKARLQESELQLDNVRVRTENNVRSQVNEMKQLRHAADTYDTALLYSTLDLLRKAVEGGELSLIEYYVEADAIYRNLQTHMQLENKYQKVWAELTKGDL</sequence>
<dbReference type="InterPro" id="IPR003423">
    <property type="entry name" value="OMP_efflux"/>
</dbReference>
<dbReference type="InterPro" id="IPR010131">
    <property type="entry name" value="MdtP/NodT-like"/>
</dbReference>
<proteinExistence type="inferred from homology"/>
<dbReference type="Proteomes" id="UP001168478">
    <property type="component" value="Unassembled WGS sequence"/>
</dbReference>
<dbReference type="PANTHER" id="PTHR30203">
    <property type="entry name" value="OUTER MEMBRANE CATION EFFLUX PROTEIN"/>
    <property type="match status" value="1"/>
</dbReference>
<dbReference type="GO" id="GO:0015562">
    <property type="term" value="F:efflux transmembrane transporter activity"/>
    <property type="evidence" value="ECO:0007669"/>
    <property type="project" value="InterPro"/>
</dbReference>
<dbReference type="PANTHER" id="PTHR30203:SF24">
    <property type="entry name" value="BLR4935 PROTEIN"/>
    <property type="match status" value="1"/>
</dbReference>
<organism evidence="5 7">
    <name type="scientific">Leyella lascolaii</name>
    <dbReference type="NCBI Taxonomy" id="1776379"/>
    <lineage>
        <taxon>Bacteria</taxon>
        <taxon>Pseudomonadati</taxon>
        <taxon>Bacteroidota</taxon>
        <taxon>Bacteroidia</taxon>
        <taxon>Bacteroidales</taxon>
        <taxon>Prevotellaceae</taxon>
        <taxon>Leyella</taxon>
    </lineage>
</organism>
<gene>
    <name evidence="4" type="ORF">QVN81_08485</name>
    <name evidence="5" type="ORF">QVN84_06270</name>
</gene>
<evidence type="ECO:0000256" key="3">
    <source>
        <dbReference type="SAM" id="SignalP"/>
    </source>
</evidence>
<protein>
    <submittedName>
        <fullName evidence="5">TolC family protein</fullName>
    </submittedName>
</protein>
<dbReference type="RefSeq" id="WP_289825559.1">
    <property type="nucleotide sequence ID" value="NZ_JAUEIE010000008.1"/>
</dbReference>
<evidence type="ECO:0000313" key="7">
    <source>
        <dbReference type="Proteomes" id="UP001168478"/>
    </source>
</evidence>
<keyword evidence="3" id="KW-0732">Signal</keyword>
<dbReference type="Gene3D" id="1.20.1600.10">
    <property type="entry name" value="Outer membrane efflux proteins (OEP)"/>
    <property type="match status" value="1"/>
</dbReference>
<evidence type="ECO:0000313" key="4">
    <source>
        <dbReference type="EMBL" id="MDN0023051.1"/>
    </source>
</evidence>
<comment type="similarity">
    <text evidence="1">Belongs to the outer membrane factor (OMF) (TC 1.B.17) family.</text>
</comment>
<evidence type="ECO:0000313" key="6">
    <source>
        <dbReference type="Proteomes" id="UP001167831"/>
    </source>
</evidence>
<feature type="coiled-coil region" evidence="2">
    <location>
        <begin position="127"/>
        <end position="154"/>
    </location>
</feature>
<accession>A0AAW7JIR9</accession>
<dbReference type="AlphaFoldDB" id="A0AAW7JIR9"/>
<dbReference type="SUPFAM" id="SSF56954">
    <property type="entry name" value="Outer membrane efflux proteins (OEP)"/>
    <property type="match status" value="1"/>
</dbReference>
<evidence type="ECO:0000313" key="5">
    <source>
        <dbReference type="EMBL" id="MDN0025125.1"/>
    </source>
</evidence>
<feature type="chain" id="PRO_5043555075" evidence="3">
    <location>
        <begin position="20"/>
        <end position="390"/>
    </location>
</feature>
<dbReference type="EMBL" id="JAUEIE010000008">
    <property type="protein sequence ID" value="MDN0023051.1"/>
    <property type="molecule type" value="Genomic_DNA"/>
</dbReference>
<evidence type="ECO:0000256" key="2">
    <source>
        <dbReference type="SAM" id="Coils"/>
    </source>
</evidence>
<feature type="signal peptide" evidence="3">
    <location>
        <begin position="1"/>
        <end position="19"/>
    </location>
</feature>